<keyword evidence="4 7" id="KW-1133">Transmembrane helix</keyword>
<evidence type="ECO:0000256" key="3">
    <source>
        <dbReference type="ARBA" id="ARBA00022692"/>
    </source>
</evidence>
<keyword evidence="2" id="KW-1003">Cell membrane</keyword>
<name>A0ABV6MB83_9ACTN</name>
<sequence>MVDPSRASASGPAHDPPEPAPPVPLRRNRNYLILLTGQTISEFGSAVSTVALPLLVLVLTGSAIQAGFVAFANMAARFLFGIVAGALVDRWNRHRIMLVCEGGRAAAMGTLATALLLGNPPLTLIIVAVVVEGAFAALFAPSEEAAMPSVVPPEQLPNAMAAMAGRAYLGVTVGPAAGGFLFQLKHTVPFLVDAISYAFSFFLLFFLRLPRRVVAAARPKEILGEIGAGLRWVLGEPRIRVSFLSAVALNLVFNALLFTVILVASERKVPASEIGIMTAMLGVGGLAGAFLAPQFQSRMRPHTTVIALAWICTLLTPLLVFVPAGIGFGLVMAAMAFPTPAATTSIQAAQLLLTPDGLRGRLSGATQLSGGVSGALGPLTAGFLVNLTSDGMAFLICAGALLLISLSVTFSPSLRSLPDLAKDAAGGEVPRERDPAAV</sequence>
<dbReference type="PROSITE" id="PS50850">
    <property type="entry name" value="MFS"/>
    <property type="match status" value="1"/>
</dbReference>
<feature type="transmembrane region" description="Helical" evidence="7">
    <location>
        <begin position="241"/>
        <end position="262"/>
    </location>
</feature>
<feature type="transmembrane region" description="Helical" evidence="7">
    <location>
        <begin position="391"/>
        <end position="410"/>
    </location>
</feature>
<feature type="transmembrane region" description="Helical" evidence="7">
    <location>
        <begin position="274"/>
        <end position="292"/>
    </location>
</feature>
<dbReference type="PANTHER" id="PTHR23513:SF6">
    <property type="entry name" value="MAJOR FACILITATOR SUPERFAMILY ASSOCIATED DOMAIN-CONTAINING PROTEIN"/>
    <property type="match status" value="1"/>
</dbReference>
<feature type="domain" description="Major facilitator superfamily (MFS) profile" evidence="8">
    <location>
        <begin position="30"/>
        <end position="416"/>
    </location>
</feature>
<evidence type="ECO:0000256" key="6">
    <source>
        <dbReference type="SAM" id="MobiDB-lite"/>
    </source>
</evidence>
<evidence type="ECO:0000256" key="1">
    <source>
        <dbReference type="ARBA" id="ARBA00004651"/>
    </source>
</evidence>
<dbReference type="SUPFAM" id="SSF103473">
    <property type="entry name" value="MFS general substrate transporter"/>
    <property type="match status" value="1"/>
</dbReference>
<dbReference type="Proteomes" id="UP001589867">
    <property type="component" value="Unassembled WGS sequence"/>
</dbReference>
<evidence type="ECO:0000313" key="9">
    <source>
        <dbReference type="EMBL" id="MFC0531678.1"/>
    </source>
</evidence>
<reference evidence="9 10" key="1">
    <citation type="submission" date="2024-09" db="EMBL/GenBank/DDBJ databases">
        <authorList>
            <person name="Sun Q."/>
            <person name="Mori K."/>
        </authorList>
    </citation>
    <scope>NUCLEOTIDE SEQUENCE [LARGE SCALE GENOMIC DNA]</scope>
    <source>
        <strain evidence="9 10">TBRC 3947</strain>
    </source>
</reference>
<organism evidence="9 10">
    <name type="scientific">Phytohabitans kaempferiae</name>
    <dbReference type="NCBI Taxonomy" id="1620943"/>
    <lineage>
        <taxon>Bacteria</taxon>
        <taxon>Bacillati</taxon>
        <taxon>Actinomycetota</taxon>
        <taxon>Actinomycetes</taxon>
        <taxon>Micromonosporales</taxon>
        <taxon>Micromonosporaceae</taxon>
    </lineage>
</organism>
<gene>
    <name evidence="9" type="ORF">ACFFIA_28930</name>
</gene>
<evidence type="ECO:0000313" key="10">
    <source>
        <dbReference type="Proteomes" id="UP001589867"/>
    </source>
</evidence>
<comment type="caution">
    <text evidence="9">The sequence shown here is derived from an EMBL/GenBank/DDBJ whole genome shotgun (WGS) entry which is preliminary data.</text>
</comment>
<feature type="transmembrane region" description="Helical" evidence="7">
    <location>
        <begin position="304"/>
        <end position="324"/>
    </location>
</feature>
<dbReference type="EMBL" id="JBHLUH010000060">
    <property type="protein sequence ID" value="MFC0531678.1"/>
    <property type="molecule type" value="Genomic_DNA"/>
</dbReference>
<evidence type="ECO:0000259" key="8">
    <source>
        <dbReference type="PROSITE" id="PS50850"/>
    </source>
</evidence>
<dbReference type="InterPro" id="IPR020846">
    <property type="entry name" value="MFS_dom"/>
</dbReference>
<keyword evidence="3 7" id="KW-0812">Transmembrane</keyword>
<dbReference type="InterPro" id="IPR011701">
    <property type="entry name" value="MFS"/>
</dbReference>
<keyword evidence="5 7" id="KW-0472">Membrane</keyword>
<dbReference type="PANTHER" id="PTHR23513">
    <property type="entry name" value="INTEGRAL MEMBRANE EFFLUX PROTEIN-RELATED"/>
    <property type="match status" value="1"/>
</dbReference>
<feature type="transmembrane region" description="Helical" evidence="7">
    <location>
        <begin position="63"/>
        <end position="84"/>
    </location>
</feature>
<accession>A0ABV6MB83</accession>
<dbReference type="InterPro" id="IPR036259">
    <property type="entry name" value="MFS_trans_sf"/>
</dbReference>
<evidence type="ECO:0000256" key="5">
    <source>
        <dbReference type="ARBA" id="ARBA00023136"/>
    </source>
</evidence>
<evidence type="ECO:0000256" key="4">
    <source>
        <dbReference type="ARBA" id="ARBA00022989"/>
    </source>
</evidence>
<comment type="subcellular location">
    <subcellularLocation>
        <location evidence="1">Cell membrane</location>
        <topology evidence="1">Multi-pass membrane protein</topology>
    </subcellularLocation>
</comment>
<protein>
    <submittedName>
        <fullName evidence="9">MFS transporter</fullName>
    </submittedName>
</protein>
<feature type="region of interest" description="Disordered" evidence="6">
    <location>
        <begin position="1"/>
        <end position="24"/>
    </location>
</feature>
<dbReference type="Gene3D" id="1.20.1250.20">
    <property type="entry name" value="MFS general substrate transporter like domains"/>
    <property type="match status" value="1"/>
</dbReference>
<dbReference type="CDD" id="cd06173">
    <property type="entry name" value="MFS_MefA_like"/>
    <property type="match status" value="1"/>
</dbReference>
<feature type="transmembrane region" description="Helical" evidence="7">
    <location>
        <begin position="31"/>
        <end position="57"/>
    </location>
</feature>
<keyword evidence="10" id="KW-1185">Reference proteome</keyword>
<proteinExistence type="predicted"/>
<evidence type="ECO:0000256" key="7">
    <source>
        <dbReference type="SAM" id="Phobius"/>
    </source>
</evidence>
<feature type="transmembrane region" description="Helical" evidence="7">
    <location>
        <begin position="188"/>
        <end position="209"/>
    </location>
</feature>
<dbReference type="PRINTS" id="PR01988">
    <property type="entry name" value="EXPORTERBACE"/>
</dbReference>
<dbReference type="Pfam" id="PF07690">
    <property type="entry name" value="MFS_1"/>
    <property type="match status" value="1"/>
</dbReference>
<evidence type="ECO:0000256" key="2">
    <source>
        <dbReference type="ARBA" id="ARBA00022475"/>
    </source>
</evidence>
<dbReference type="RefSeq" id="WP_377256497.1">
    <property type="nucleotide sequence ID" value="NZ_JBHLUH010000060.1"/>
</dbReference>
<dbReference type="InterPro" id="IPR022324">
    <property type="entry name" value="Bacilysin_exporter_BacE_put"/>
</dbReference>